<feature type="transmembrane region" description="Helical" evidence="8">
    <location>
        <begin position="300"/>
        <end position="320"/>
    </location>
</feature>
<feature type="transmembrane region" description="Helical" evidence="8">
    <location>
        <begin position="64"/>
        <end position="86"/>
    </location>
</feature>
<feature type="domain" description="Major facilitator superfamily (MFS) profile" evidence="9">
    <location>
        <begin position="1"/>
        <end position="348"/>
    </location>
</feature>
<evidence type="ECO:0000256" key="6">
    <source>
        <dbReference type="ARBA" id="ARBA00023136"/>
    </source>
</evidence>
<keyword evidence="11" id="KW-1185">Reference proteome</keyword>
<dbReference type="InterPro" id="IPR020846">
    <property type="entry name" value="MFS_dom"/>
</dbReference>
<evidence type="ECO:0000259" key="9">
    <source>
        <dbReference type="PROSITE" id="PS50850"/>
    </source>
</evidence>
<name>A0A4P6F689_9MICO</name>
<proteinExistence type="predicted"/>
<evidence type="ECO:0000256" key="4">
    <source>
        <dbReference type="ARBA" id="ARBA00022692"/>
    </source>
</evidence>
<dbReference type="InterPro" id="IPR036259">
    <property type="entry name" value="MFS_trans_sf"/>
</dbReference>
<dbReference type="AlphaFoldDB" id="A0A4P6F689"/>
<feature type="region of interest" description="Disordered" evidence="7">
    <location>
        <begin position="1"/>
        <end position="20"/>
    </location>
</feature>
<keyword evidence="2" id="KW-0813">Transport</keyword>
<dbReference type="KEGG" id="xya:ET471_15505"/>
<dbReference type="SUPFAM" id="SSF103473">
    <property type="entry name" value="MFS general substrate transporter"/>
    <property type="match status" value="1"/>
</dbReference>
<evidence type="ECO:0000256" key="3">
    <source>
        <dbReference type="ARBA" id="ARBA00022475"/>
    </source>
</evidence>
<accession>A0A4P6F689</accession>
<dbReference type="InterPro" id="IPR005829">
    <property type="entry name" value="Sugar_transporter_CS"/>
</dbReference>
<keyword evidence="5 8" id="KW-1133">Transmembrane helix</keyword>
<dbReference type="PANTHER" id="PTHR43045:SF1">
    <property type="entry name" value="SHIKIMATE TRANSPORTER"/>
    <property type="match status" value="1"/>
</dbReference>
<gene>
    <name evidence="10" type="ORF">ET471_15505</name>
</gene>
<evidence type="ECO:0000256" key="2">
    <source>
        <dbReference type="ARBA" id="ARBA00022448"/>
    </source>
</evidence>
<feature type="transmembrane region" description="Helical" evidence="8">
    <location>
        <begin position="231"/>
        <end position="249"/>
    </location>
</feature>
<dbReference type="Gene3D" id="1.20.1250.20">
    <property type="entry name" value="MFS general substrate transporter like domains"/>
    <property type="match status" value="2"/>
</dbReference>
<feature type="transmembrane region" description="Helical" evidence="8">
    <location>
        <begin position="326"/>
        <end position="344"/>
    </location>
</feature>
<feature type="transmembrane region" description="Helical" evidence="8">
    <location>
        <begin position="255"/>
        <end position="280"/>
    </location>
</feature>
<evidence type="ECO:0000256" key="5">
    <source>
        <dbReference type="ARBA" id="ARBA00022989"/>
    </source>
</evidence>
<dbReference type="PROSITE" id="PS00217">
    <property type="entry name" value="SUGAR_TRANSPORT_2"/>
    <property type="match status" value="1"/>
</dbReference>
<dbReference type="Proteomes" id="UP000292118">
    <property type="component" value="Chromosome"/>
</dbReference>
<evidence type="ECO:0000256" key="8">
    <source>
        <dbReference type="SAM" id="Phobius"/>
    </source>
</evidence>
<dbReference type="OrthoDB" id="8953821at2"/>
<evidence type="ECO:0000313" key="10">
    <source>
        <dbReference type="EMBL" id="QAY71262.1"/>
    </source>
</evidence>
<comment type="subcellular location">
    <subcellularLocation>
        <location evidence="1">Cell membrane</location>
        <topology evidence="1">Multi-pass membrane protein</topology>
    </subcellularLocation>
</comment>
<feature type="transmembrane region" description="Helical" evidence="8">
    <location>
        <begin position="201"/>
        <end position="219"/>
    </location>
</feature>
<feature type="compositionally biased region" description="Basic and acidic residues" evidence="7">
    <location>
        <begin position="1"/>
        <end position="18"/>
    </location>
</feature>
<dbReference type="InterPro" id="IPR011701">
    <property type="entry name" value="MFS"/>
</dbReference>
<keyword evidence="4 8" id="KW-0812">Transmembrane</keyword>
<keyword evidence="3" id="KW-1003">Cell membrane</keyword>
<dbReference type="Pfam" id="PF07690">
    <property type="entry name" value="MFS_1"/>
    <property type="match status" value="1"/>
</dbReference>
<protein>
    <submittedName>
        <fullName evidence="10">MFS transporter</fullName>
    </submittedName>
</protein>
<keyword evidence="6 8" id="KW-0472">Membrane</keyword>
<dbReference type="EMBL" id="CP035493">
    <property type="protein sequence ID" value="QAY71262.1"/>
    <property type="molecule type" value="Genomic_DNA"/>
</dbReference>
<feature type="compositionally biased region" description="Low complexity" evidence="7">
    <location>
        <begin position="363"/>
        <end position="378"/>
    </location>
</feature>
<dbReference type="PANTHER" id="PTHR43045">
    <property type="entry name" value="SHIKIMATE TRANSPORTER"/>
    <property type="match status" value="1"/>
</dbReference>
<sequence>MRRRRDRLEAAVEEDQPRRGPVRPGAPILLFALRILQGAGAGAEQAGSATLLTETARAGRRGRLSASVMVGAAAGTVLGTAVFSLVQLLTTDEQFLAWGWRVVFLMSFLVTGAAFLVRRHLAESPVFVELRDSAEAVDREKAPLVQAVRHGWPTILRAFVMNWGPNTNSYTVQTFFVTFVTTSVVVGQVDGADQFFAKSTITNIQLVGALVGMGSAFLWGRLSDSVGRKPVTVGLAAVGVVLPFVYFALLDTGSVALVAVATLLGFAFAAYGAVGVQMSYFPELFGSRYRYAGITIARELSAVIGGGIAPFICAALLAATGSWVPIAVYGSVTMAFALVASLLAPETADRDLTIPTDAVPGEARPAAKATPTPAGVGA</sequence>
<organism evidence="10 11">
    <name type="scientific">Xylanimonas protaetiae</name>
    <dbReference type="NCBI Taxonomy" id="2509457"/>
    <lineage>
        <taxon>Bacteria</taxon>
        <taxon>Bacillati</taxon>
        <taxon>Actinomycetota</taxon>
        <taxon>Actinomycetes</taxon>
        <taxon>Micrococcales</taxon>
        <taxon>Promicromonosporaceae</taxon>
        <taxon>Xylanimonas</taxon>
    </lineage>
</organism>
<evidence type="ECO:0000256" key="1">
    <source>
        <dbReference type="ARBA" id="ARBA00004651"/>
    </source>
</evidence>
<dbReference type="GO" id="GO:0005886">
    <property type="term" value="C:plasma membrane"/>
    <property type="evidence" value="ECO:0007669"/>
    <property type="project" value="UniProtKB-SubCell"/>
</dbReference>
<evidence type="ECO:0000313" key="11">
    <source>
        <dbReference type="Proteomes" id="UP000292118"/>
    </source>
</evidence>
<feature type="transmembrane region" description="Helical" evidence="8">
    <location>
        <begin position="98"/>
        <end position="117"/>
    </location>
</feature>
<reference evidence="10 11" key="1">
    <citation type="submission" date="2019-01" db="EMBL/GenBank/DDBJ databases">
        <title>Genome sequencing of strain FW10M-9.</title>
        <authorList>
            <person name="Heo J."/>
            <person name="Kim S.-J."/>
            <person name="Kim J.-S."/>
            <person name="Hong S.-B."/>
            <person name="Kwon S.-W."/>
        </authorList>
    </citation>
    <scope>NUCLEOTIDE SEQUENCE [LARGE SCALE GENOMIC DNA]</scope>
    <source>
        <strain evidence="10 11">FW10M-9</strain>
    </source>
</reference>
<dbReference type="PROSITE" id="PS50850">
    <property type="entry name" value="MFS"/>
    <property type="match status" value="1"/>
</dbReference>
<dbReference type="GO" id="GO:0022857">
    <property type="term" value="F:transmembrane transporter activity"/>
    <property type="evidence" value="ECO:0007669"/>
    <property type="project" value="InterPro"/>
</dbReference>
<feature type="region of interest" description="Disordered" evidence="7">
    <location>
        <begin position="354"/>
        <end position="378"/>
    </location>
</feature>
<evidence type="ECO:0000256" key="7">
    <source>
        <dbReference type="SAM" id="MobiDB-lite"/>
    </source>
</evidence>
<feature type="transmembrane region" description="Helical" evidence="8">
    <location>
        <begin position="170"/>
        <end position="189"/>
    </location>
</feature>